<evidence type="ECO:0000256" key="3">
    <source>
        <dbReference type="ARBA" id="ARBA00008766"/>
    </source>
</evidence>
<evidence type="ECO:0000256" key="6">
    <source>
        <dbReference type="ARBA" id="ARBA00022801"/>
    </source>
</evidence>
<dbReference type="SUPFAM" id="SSF53092">
    <property type="entry name" value="Creatinase/prolidase N-terminal domain"/>
    <property type="match status" value="1"/>
</dbReference>
<comment type="cofactor">
    <cofactor evidence="2">
        <name>Mn(2+)</name>
        <dbReference type="ChEBI" id="CHEBI:29035"/>
    </cofactor>
</comment>
<comment type="similarity">
    <text evidence="3">Belongs to the peptidase M24B family.</text>
</comment>
<dbReference type="PANTHER" id="PTHR43226">
    <property type="entry name" value="XAA-PRO AMINOPEPTIDASE 3"/>
    <property type="match status" value="1"/>
</dbReference>
<dbReference type="EMBL" id="AP019695">
    <property type="protein sequence ID" value="BBK22956.1"/>
    <property type="molecule type" value="Genomic_DNA"/>
</dbReference>
<feature type="domain" description="Aminopeptidase P N-terminal" evidence="8">
    <location>
        <begin position="1"/>
        <end position="137"/>
    </location>
</feature>
<dbReference type="InterPro" id="IPR052433">
    <property type="entry name" value="X-Pro_dipept-like"/>
</dbReference>
<dbReference type="KEGG" id="aarg:Aargi30884_18590"/>
<dbReference type="SMART" id="SM01011">
    <property type="entry name" value="AMP_N"/>
    <property type="match status" value="1"/>
</dbReference>
<dbReference type="InterPro" id="IPR036005">
    <property type="entry name" value="Creatinase/aminopeptidase-like"/>
</dbReference>
<keyword evidence="5" id="KW-0479">Metal-binding</keyword>
<dbReference type="Pfam" id="PF05195">
    <property type="entry name" value="AMP_N"/>
    <property type="match status" value="1"/>
</dbReference>
<evidence type="ECO:0000256" key="5">
    <source>
        <dbReference type="ARBA" id="ARBA00022723"/>
    </source>
</evidence>
<keyword evidence="7" id="KW-0464">Manganese</keyword>
<comment type="catalytic activity">
    <reaction evidence="1">
        <text>Release of any N-terminal amino acid, including proline, that is linked to proline, even from a dipeptide or tripeptide.</text>
        <dbReference type="EC" id="3.4.11.9"/>
    </reaction>
</comment>
<reference evidence="10" key="1">
    <citation type="submission" date="2019-05" db="EMBL/GenBank/DDBJ databases">
        <title>Complete genome sequencing of Absiella argi strain JCM 30884.</title>
        <authorList>
            <person name="Sakamoto M."/>
            <person name="Murakami T."/>
            <person name="Mori H."/>
        </authorList>
    </citation>
    <scope>NUCLEOTIDE SEQUENCE [LARGE SCALE GENOMIC DNA]</scope>
    <source>
        <strain evidence="10">JCM 30884</strain>
    </source>
</reference>
<dbReference type="InterPro" id="IPR029149">
    <property type="entry name" value="Creatin/AminoP/Spt16_N"/>
</dbReference>
<dbReference type="Proteomes" id="UP000464754">
    <property type="component" value="Chromosome"/>
</dbReference>
<dbReference type="RefSeq" id="WP_163052110.1">
    <property type="nucleotide sequence ID" value="NZ_AP019695.1"/>
</dbReference>
<protein>
    <recommendedName>
        <fullName evidence="4">Xaa-Pro aminopeptidase</fullName>
        <ecNumber evidence="4">3.4.11.9</ecNumber>
    </recommendedName>
</protein>
<dbReference type="GO" id="GO:0006508">
    <property type="term" value="P:proteolysis"/>
    <property type="evidence" value="ECO:0007669"/>
    <property type="project" value="TreeGrafter"/>
</dbReference>
<dbReference type="GO" id="GO:0070006">
    <property type="term" value="F:metalloaminopeptidase activity"/>
    <property type="evidence" value="ECO:0007669"/>
    <property type="project" value="InterPro"/>
</dbReference>
<gene>
    <name evidence="9" type="primary">pepP</name>
    <name evidence="9" type="ORF">Aargi30884_18590</name>
</gene>
<keyword evidence="6" id="KW-0378">Hydrolase</keyword>
<dbReference type="PANTHER" id="PTHR43226:SF4">
    <property type="entry name" value="XAA-PRO AMINOPEPTIDASE 3"/>
    <property type="match status" value="1"/>
</dbReference>
<evidence type="ECO:0000313" key="10">
    <source>
        <dbReference type="Proteomes" id="UP000464754"/>
    </source>
</evidence>
<dbReference type="SUPFAM" id="SSF55920">
    <property type="entry name" value="Creatinase/aminopeptidase"/>
    <property type="match status" value="1"/>
</dbReference>
<name>A0A6N4TI99_9FIRM</name>
<dbReference type="Pfam" id="PF00557">
    <property type="entry name" value="Peptidase_M24"/>
    <property type="match status" value="1"/>
</dbReference>
<dbReference type="AlphaFoldDB" id="A0A6N4TI99"/>
<evidence type="ECO:0000259" key="8">
    <source>
        <dbReference type="SMART" id="SM01011"/>
    </source>
</evidence>
<dbReference type="Gene3D" id="3.40.350.10">
    <property type="entry name" value="Creatinase/prolidase N-terminal domain"/>
    <property type="match status" value="1"/>
</dbReference>
<dbReference type="InterPro" id="IPR007865">
    <property type="entry name" value="Aminopep_P_N"/>
</dbReference>
<evidence type="ECO:0000256" key="1">
    <source>
        <dbReference type="ARBA" id="ARBA00001424"/>
    </source>
</evidence>
<evidence type="ECO:0000313" key="9">
    <source>
        <dbReference type="EMBL" id="BBK22956.1"/>
    </source>
</evidence>
<organism evidence="9 10">
    <name type="scientific">Amedibacterium intestinale</name>
    <dbReference type="NCBI Taxonomy" id="2583452"/>
    <lineage>
        <taxon>Bacteria</taxon>
        <taxon>Bacillati</taxon>
        <taxon>Bacillota</taxon>
        <taxon>Erysipelotrichia</taxon>
        <taxon>Erysipelotrichales</taxon>
        <taxon>Erysipelotrichaceae</taxon>
        <taxon>Amedibacterium</taxon>
    </lineage>
</organism>
<evidence type="ECO:0000256" key="2">
    <source>
        <dbReference type="ARBA" id="ARBA00001936"/>
    </source>
</evidence>
<keyword evidence="9" id="KW-0031">Aminopeptidase</keyword>
<dbReference type="Gene3D" id="3.90.230.10">
    <property type="entry name" value="Creatinase/methionine aminopeptidase superfamily"/>
    <property type="match status" value="1"/>
</dbReference>
<dbReference type="EC" id="3.4.11.9" evidence="4"/>
<keyword evidence="9" id="KW-0645">Protease</keyword>
<dbReference type="GO" id="GO:0005829">
    <property type="term" value="C:cytosol"/>
    <property type="evidence" value="ECO:0007669"/>
    <property type="project" value="TreeGrafter"/>
</dbReference>
<dbReference type="CDD" id="cd01087">
    <property type="entry name" value="Prolidase"/>
    <property type="match status" value="1"/>
</dbReference>
<evidence type="ECO:0000256" key="7">
    <source>
        <dbReference type="ARBA" id="ARBA00023211"/>
    </source>
</evidence>
<sequence>MYQKRRQRFMEKLPDNSIALFFSGKAPYKVGDEKYPFSVDRSYYWMTGLDKENMILLVGNIQGMTYEYLFIEPYDEELAKWVGGRILPEDASYISEIEEIYEVGDLWDTLSSIFSRMFNNMEKIDVYADFTKQEAFQEDSEAIRFSKELLQRYLHINLLNVAPIMAELRMIKDEDEIKKLTKAISITKEAIENMMKHAHGGIYENELEAYFDFVLKMNQCEHSFPSIIAGGKNATILHYDDNNQKVKDRSLVLCDLGASYQYLNADITRTFPVNGKFTKRQRQIYEIVLKGNKKIIEMVKPGLTLKDLNNALLTFYQEELSAIGLLKHGKQISDYYWHGVSHMLGLETHDVSIAGYKLKPGNVFTIEPGLYLEDENIGIRIEDNVLVTEDGCINLSKDIIKEPDEIEAFMSQFQYK</sequence>
<proteinExistence type="inferred from homology"/>
<dbReference type="InterPro" id="IPR000994">
    <property type="entry name" value="Pept_M24"/>
</dbReference>
<dbReference type="GO" id="GO:0030145">
    <property type="term" value="F:manganese ion binding"/>
    <property type="evidence" value="ECO:0007669"/>
    <property type="project" value="InterPro"/>
</dbReference>
<evidence type="ECO:0000256" key="4">
    <source>
        <dbReference type="ARBA" id="ARBA00012574"/>
    </source>
</evidence>
<keyword evidence="10" id="KW-1185">Reference proteome</keyword>
<accession>A0A6N4TI99</accession>